<protein>
    <recommendedName>
        <fullName evidence="3">Phage head-tail adapter protein</fullName>
    </recommendedName>
</protein>
<dbReference type="EMBL" id="QEIV01001922">
    <property type="protein sequence ID" value="PWZ94747.1"/>
    <property type="molecule type" value="Genomic_DNA"/>
</dbReference>
<evidence type="ECO:0000313" key="2">
    <source>
        <dbReference type="Proteomes" id="UP000246351"/>
    </source>
</evidence>
<evidence type="ECO:0008006" key="3">
    <source>
        <dbReference type="Google" id="ProtNLM"/>
    </source>
</evidence>
<dbReference type="RefSeq" id="WP_037544228.1">
    <property type="nucleotide sequence ID" value="NZ_BAAFIY010000001.1"/>
</dbReference>
<dbReference type="Proteomes" id="UP000246351">
    <property type="component" value="Unassembled WGS sequence"/>
</dbReference>
<organism evidence="1 2">
    <name type="scientific">Staphylococcus pseudintermedius</name>
    <dbReference type="NCBI Taxonomy" id="283734"/>
    <lineage>
        <taxon>Bacteria</taxon>
        <taxon>Bacillati</taxon>
        <taxon>Bacillota</taxon>
        <taxon>Bacilli</taxon>
        <taxon>Bacillales</taxon>
        <taxon>Staphylococcaceae</taxon>
        <taxon>Staphylococcus</taxon>
        <taxon>Staphylococcus intermedius group</taxon>
    </lineage>
</organism>
<evidence type="ECO:0000313" key="1">
    <source>
        <dbReference type="EMBL" id="PWZ94747.1"/>
    </source>
</evidence>
<name>A0A317Z3V3_STAPS</name>
<sequence length="95" mass="11020">MLVTKRRKQYDPDTNQYKRETVTHETLVCNINPLSPTRTSLLFGDVYKAINVIRLNTVVDYEPTHALIDGVCYAIKKRVDSRRQTAFYVEEVVLS</sequence>
<gene>
    <name evidence="1" type="ORF">DD924_16790</name>
</gene>
<proteinExistence type="predicted"/>
<dbReference type="AlphaFoldDB" id="A0A317Z3V3"/>
<accession>A0A317Z3V3</accession>
<comment type="caution">
    <text evidence="1">The sequence shown here is derived from an EMBL/GenBank/DDBJ whole genome shotgun (WGS) entry which is preliminary data.</text>
</comment>
<reference evidence="1 2" key="1">
    <citation type="journal article" date="2018" name="Vet. Microbiol.">
        <title>Clonal diversity and geographic distribution of methicillin-resistant Staphylococcus pseudintermedius from Australian animals: Discovery of novel sequence types.</title>
        <authorList>
            <person name="Worthing K.A."/>
            <person name="Abraham S."/>
            <person name="Coombs G.W."/>
            <person name="Pang S."/>
            <person name="Saputra S."/>
            <person name="Jordan D."/>
            <person name="Trott D.J."/>
            <person name="Norris J.M."/>
        </authorList>
    </citation>
    <scope>NUCLEOTIDE SEQUENCE [LARGE SCALE GENOMIC DNA]</scope>
    <source>
        <strain evidence="1 2">ST71 3</strain>
    </source>
</reference>